<dbReference type="AlphaFoldDB" id="A0A6P6REB6"/>
<dbReference type="Proteomes" id="UP000515129">
    <property type="component" value="Chromosome 2"/>
</dbReference>
<dbReference type="RefSeq" id="XP_026143791.1">
    <property type="nucleotide sequence ID" value="XM_026288006.1"/>
</dbReference>
<feature type="compositionally biased region" description="Pro residues" evidence="1">
    <location>
        <begin position="43"/>
        <end position="52"/>
    </location>
</feature>
<dbReference type="GeneID" id="113118663"/>
<feature type="compositionally biased region" description="Pro residues" evidence="1">
    <location>
        <begin position="73"/>
        <end position="85"/>
    </location>
</feature>
<protein>
    <submittedName>
        <fullName evidence="3">SWI/SNF-related matrix-associated actin-dependent regulator of chromatin subfamily D member 3-like</fullName>
    </submittedName>
</protein>
<name>A0A6P6REB6_CARAU</name>
<evidence type="ECO:0000313" key="2">
    <source>
        <dbReference type="Proteomes" id="UP000515129"/>
    </source>
</evidence>
<gene>
    <name evidence="3" type="primary">LOC113118663</name>
</gene>
<keyword evidence="2" id="KW-1185">Reference proteome</keyword>
<feature type="region of interest" description="Disordered" evidence="1">
    <location>
        <begin position="26"/>
        <end position="128"/>
    </location>
</feature>
<evidence type="ECO:0000313" key="3">
    <source>
        <dbReference type="RefSeq" id="XP_026143791.1"/>
    </source>
</evidence>
<dbReference type="OrthoDB" id="8964466at2759"/>
<proteinExistence type="predicted"/>
<evidence type="ECO:0000256" key="1">
    <source>
        <dbReference type="SAM" id="MobiDB-lite"/>
    </source>
</evidence>
<accession>A0A6P6REB6</accession>
<reference evidence="3" key="1">
    <citation type="submission" date="2025-08" db="UniProtKB">
        <authorList>
            <consortium name="RefSeq"/>
        </authorList>
    </citation>
    <scope>IDENTIFICATION</scope>
    <source>
        <strain evidence="3">Wakin</strain>
        <tissue evidence="3">Muscle</tissue>
    </source>
</reference>
<organism evidence="2 3">
    <name type="scientific">Carassius auratus</name>
    <name type="common">Goldfish</name>
    <dbReference type="NCBI Taxonomy" id="7957"/>
    <lineage>
        <taxon>Eukaryota</taxon>
        <taxon>Metazoa</taxon>
        <taxon>Chordata</taxon>
        <taxon>Craniata</taxon>
        <taxon>Vertebrata</taxon>
        <taxon>Euteleostomi</taxon>
        <taxon>Actinopterygii</taxon>
        <taxon>Neopterygii</taxon>
        <taxon>Teleostei</taxon>
        <taxon>Ostariophysi</taxon>
        <taxon>Cypriniformes</taxon>
        <taxon>Cyprinidae</taxon>
        <taxon>Cyprininae</taxon>
        <taxon>Carassius</taxon>
    </lineage>
</organism>
<dbReference type="KEGG" id="caua:113118663"/>
<sequence length="128" mass="13667">MDMEDSAGGARKATKSKLFEFLVHGVRPGMTSGPRMPHQGAPMGPPGPPYGGTPPIRAGMPNSALDPNRKRPAPTPPVQPPPVPNRPRKKPLGFPATNEISARQMDMRDAQSDPSIGCFNFSRRSSVA</sequence>